<proteinExistence type="predicted"/>
<sequence length="413" mass="43040">MPPGSFASYGAQGWGTSAPYAVPGPLGWQPPPGPPTRWNGFAVTSFVLGIVGGACLLWIGAIAFGVAALREVRRRNERGRGLAIAGIALGGVWAVVLAVVTVVALMTTAPDLPTSYPGSDSGTSSGSGSGSPHSGTWNVFELVAGQCFVKPAGAGTDGVTDVRLVDCAEPHYGEVFGRAPSDEKSYPGRAAVIADATKGCNDALLGFAPDGWKLPVDVEVHFFYPDEHAWALQGTGRRSTCFLTDTTGRLTGSLQQDLARFDADQMAYLGAEHRVDQAFAMQPRAEPADDPAAFRAWADTLAGGVRLEIGELSAHAWGGAASRPVVALAEELHKALPHLAAAKDAKDTKTLQNELAAATDYLGYDRPKAVRAALRLGTDDSRVNRSDGSGDTRTDGPAPVLAPGTGRRAAVRI</sequence>
<keyword evidence="2" id="KW-0812">Transmembrane</keyword>
<dbReference type="EMBL" id="BAAALD010000036">
    <property type="protein sequence ID" value="GAA1091482.1"/>
    <property type="molecule type" value="Genomic_DNA"/>
</dbReference>
<feature type="domain" description="DUF4190" evidence="3">
    <location>
        <begin position="42"/>
        <end position="99"/>
    </location>
</feature>
<dbReference type="Proteomes" id="UP001499987">
    <property type="component" value="Unassembled WGS sequence"/>
</dbReference>
<evidence type="ECO:0000256" key="2">
    <source>
        <dbReference type="SAM" id="Phobius"/>
    </source>
</evidence>
<keyword evidence="2" id="KW-0472">Membrane</keyword>
<protein>
    <submittedName>
        <fullName evidence="4">DUF4190 domain-containing protein</fullName>
    </submittedName>
</protein>
<feature type="transmembrane region" description="Helical" evidence="2">
    <location>
        <begin position="41"/>
        <end position="69"/>
    </location>
</feature>
<evidence type="ECO:0000259" key="3">
    <source>
        <dbReference type="Pfam" id="PF13828"/>
    </source>
</evidence>
<gene>
    <name evidence="4" type="ORF">GCM10009663_39110</name>
</gene>
<evidence type="ECO:0000313" key="5">
    <source>
        <dbReference type="Proteomes" id="UP001499987"/>
    </source>
</evidence>
<feature type="region of interest" description="Disordered" evidence="1">
    <location>
        <begin position="377"/>
        <end position="407"/>
    </location>
</feature>
<dbReference type="Pfam" id="PF13828">
    <property type="entry name" value="DUF4190"/>
    <property type="match status" value="1"/>
</dbReference>
<feature type="transmembrane region" description="Helical" evidence="2">
    <location>
        <begin position="81"/>
        <end position="106"/>
    </location>
</feature>
<organism evidence="4 5">
    <name type="scientific">Kitasatospora arboriphila</name>
    <dbReference type="NCBI Taxonomy" id="258052"/>
    <lineage>
        <taxon>Bacteria</taxon>
        <taxon>Bacillati</taxon>
        <taxon>Actinomycetota</taxon>
        <taxon>Actinomycetes</taxon>
        <taxon>Kitasatosporales</taxon>
        <taxon>Streptomycetaceae</taxon>
        <taxon>Kitasatospora</taxon>
    </lineage>
</organism>
<evidence type="ECO:0000256" key="1">
    <source>
        <dbReference type="SAM" id="MobiDB-lite"/>
    </source>
</evidence>
<evidence type="ECO:0000313" key="4">
    <source>
        <dbReference type="EMBL" id="GAA1091482.1"/>
    </source>
</evidence>
<keyword evidence="2" id="KW-1133">Transmembrane helix</keyword>
<comment type="caution">
    <text evidence="4">The sequence shown here is derived from an EMBL/GenBank/DDBJ whole genome shotgun (WGS) entry which is preliminary data.</text>
</comment>
<dbReference type="InterPro" id="IPR025241">
    <property type="entry name" value="DUF4190"/>
</dbReference>
<keyword evidence="5" id="KW-1185">Reference proteome</keyword>
<accession>A0ABN1TK96</accession>
<feature type="compositionally biased region" description="Basic and acidic residues" evidence="1">
    <location>
        <begin position="377"/>
        <end position="394"/>
    </location>
</feature>
<name>A0ABN1TK96_9ACTN</name>
<reference evidence="4 5" key="1">
    <citation type="journal article" date="2019" name="Int. J. Syst. Evol. Microbiol.">
        <title>The Global Catalogue of Microorganisms (GCM) 10K type strain sequencing project: providing services to taxonomists for standard genome sequencing and annotation.</title>
        <authorList>
            <consortium name="The Broad Institute Genomics Platform"/>
            <consortium name="The Broad Institute Genome Sequencing Center for Infectious Disease"/>
            <person name="Wu L."/>
            <person name="Ma J."/>
        </authorList>
    </citation>
    <scope>NUCLEOTIDE SEQUENCE [LARGE SCALE GENOMIC DNA]</scope>
    <source>
        <strain evidence="4 5">JCM 13002</strain>
    </source>
</reference>